<name>A0AAD1U8A0_EUPCR</name>
<feature type="transmembrane region" description="Helical" evidence="7">
    <location>
        <begin position="848"/>
        <end position="867"/>
    </location>
</feature>
<protein>
    <recommendedName>
        <fullName evidence="8">Ion transport domain-containing protein</fullName>
    </recommendedName>
</protein>
<keyword evidence="10" id="KW-1185">Reference proteome</keyword>
<keyword evidence="5 7" id="KW-0472">Membrane</keyword>
<evidence type="ECO:0000256" key="4">
    <source>
        <dbReference type="ARBA" id="ARBA00022989"/>
    </source>
</evidence>
<feature type="compositionally biased region" description="Low complexity" evidence="6">
    <location>
        <begin position="247"/>
        <end position="263"/>
    </location>
</feature>
<dbReference type="InterPro" id="IPR024862">
    <property type="entry name" value="TRPV"/>
</dbReference>
<gene>
    <name evidence="9" type="ORF">ECRASSUSDP1_LOCUS2018</name>
</gene>
<feature type="transmembrane region" description="Helical" evidence="7">
    <location>
        <begin position="1156"/>
        <end position="1182"/>
    </location>
</feature>
<feature type="transmembrane region" description="Helical" evidence="7">
    <location>
        <begin position="1016"/>
        <end position="1042"/>
    </location>
</feature>
<reference evidence="9" key="1">
    <citation type="submission" date="2023-07" db="EMBL/GenBank/DDBJ databases">
        <authorList>
            <consortium name="AG Swart"/>
            <person name="Singh M."/>
            <person name="Singh A."/>
            <person name="Seah K."/>
            <person name="Emmerich C."/>
        </authorList>
    </citation>
    <scope>NUCLEOTIDE SEQUENCE</scope>
    <source>
        <strain evidence="9">DP1</strain>
    </source>
</reference>
<feature type="region of interest" description="Disordered" evidence="6">
    <location>
        <begin position="115"/>
        <end position="142"/>
    </location>
</feature>
<evidence type="ECO:0000313" key="9">
    <source>
        <dbReference type="EMBL" id="CAI2360713.1"/>
    </source>
</evidence>
<dbReference type="GO" id="GO:0005886">
    <property type="term" value="C:plasma membrane"/>
    <property type="evidence" value="ECO:0007669"/>
    <property type="project" value="TreeGrafter"/>
</dbReference>
<dbReference type="InterPro" id="IPR005821">
    <property type="entry name" value="Ion_trans_dom"/>
</dbReference>
<feature type="transmembrane region" description="Helical" evidence="7">
    <location>
        <begin position="1076"/>
        <end position="1095"/>
    </location>
</feature>
<evidence type="ECO:0000259" key="8">
    <source>
        <dbReference type="Pfam" id="PF00520"/>
    </source>
</evidence>
<evidence type="ECO:0000256" key="1">
    <source>
        <dbReference type="ARBA" id="ARBA00004141"/>
    </source>
</evidence>
<dbReference type="PANTHER" id="PTHR10582:SF2">
    <property type="entry name" value="INACTIVE"/>
    <property type="match status" value="1"/>
</dbReference>
<dbReference type="GO" id="GO:0098703">
    <property type="term" value="P:calcium ion import across plasma membrane"/>
    <property type="evidence" value="ECO:0007669"/>
    <property type="project" value="TreeGrafter"/>
</dbReference>
<dbReference type="PANTHER" id="PTHR10582">
    <property type="entry name" value="TRANSIENT RECEPTOR POTENTIAL ION CHANNEL PROTEIN"/>
    <property type="match status" value="1"/>
</dbReference>
<keyword evidence="2 7" id="KW-0812">Transmembrane</keyword>
<dbReference type="Pfam" id="PF00520">
    <property type="entry name" value="Ion_trans"/>
    <property type="match status" value="1"/>
</dbReference>
<evidence type="ECO:0000313" key="10">
    <source>
        <dbReference type="Proteomes" id="UP001295684"/>
    </source>
</evidence>
<organism evidence="9 10">
    <name type="scientific">Euplotes crassus</name>
    <dbReference type="NCBI Taxonomy" id="5936"/>
    <lineage>
        <taxon>Eukaryota</taxon>
        <taxon>Sar</taxon>
        <taxon>Alveolata</taxon>
        <taxon>Ciliophora</taxon>
        <taxon>Intramacronucleata</taxon>
        <taxon>Spirotrichea</taxon>
        <taxon>Hypotrichia</taxon>
        <taxon>Euplotida</taxon>
        <taxon>Euplotidae</taxon>
        <taxon>Moneuplotes</taxon>
    </lineage>
</organism>
<keyword evidence="3" id="KW-0677">Repeat</keyword>
<keyword evidence="4 7" id="KW-1133">Transmembrane helix</keyword>
<dbReference type="GO" id="GO:0005216">
    <property type="term" value="F:monoatomic ion channel activity"/>
    <property type="evidence" value="ECO:0007669"/>
    <property type="project" value="InterPro"/>
</dbReference>
<dbReference type="Proteomes" id="UP001295684">
    <property type="component" value="Unassembled WGS sequence"/>
</dbReference>
<evidence type="ECO:0000256" key="2">
    <source>
        <dbReference type="ARBA" id="ARBA00022692"/>
    </source>
</evidence>
<evidence type="ECO:0000256" key="7">
    <source>
        <dbReference type="SAM" id="Phobius"/>
    </source>
</evidence>
<proteinExistence type="predicted"/>
<comment type="caution">
    <text evidence="9">The sequence shown here is derived from an EMBL/GenBank/DDBJ whole genome shotgun (WGS) entry which is preliminary data.</text>
</comment>
<evidence type="ECO:0000256" key="3">
    <source>
        <dbReference type="ARBA" id="ARBA00022737"/>
    </source>
</evidence>
<feature type="transmembrane region" description="Helical" evidence="7">
    <location>
        <begin position="918"/>
        <end position="944"/>
    </location>
</feature>
<sequence length="1511" mass="177376">MTQKSRNGVSQNILDQQTQLRFNSDLLVLDKVEEDESPEESDRALGLVHQEKSNEIRMIDPISPKKKINYQRDEMVVGDIKLPQEVMFPNLNNKQKSAPILDDDFKTPLRQKKPTFEPYKISSSDEEESSIEIKKETQKITSTEPNIEEPKKIEREYYGIEYIIQQEKAKEGEGKLFSKKLQSEIDSLKYPSEIIEFHIKDKILKYIANDRLDDFVSEMKKLQNSEKILHKESESDLSREKQHDTSNQESSKSMENSNSNCSKEASEGQSSSKKEKVSYKIKLFTSFWLALHLEKLDFLIEISALDPVINKLCMNLIKKYNFSVDVKDEASVSDSDNDRNILRRKLSKFRTKNRSTGLNLDQLHFDELENPRVKKLNNTLYEGSNSSFKKIKIRSPKWEDKVEVYDIKTVLKTCIGSASFTTNILKHFINTEEERLACILVSRYLVGIDDQIILKALNCEMLELLRVLFTYSKNFHCKTLKFYSFEYLIDNIKESKHNVLPKVESICKWKIKASENLLKCLLESCWDHLAIKYCEFYIKDADRDLLRFCIKNENEDFLKHALNNNIFLSSVLDHDDTVTMILDLLYSRTRCDYIINIMMYSDYYLWSKDNLYRLYIIFSRIKDEDIDKNILLSFYNPILALAIICDILNKIGNISNQYTRPAKELSKDLQNIGNKLSENLNEELIKRVYMATNFKGQTLLRIIVNLDLEPFVQSQKVEELIETLWTGKETYECDGTDSYFSKLTYISTSSLRFLPGKDFTLKELVDQDFEYQYNDEKFWYQYYFRRYSIKYIFAKECLSVVLQTFVVQLVNYKYTRSFRKEVYAEMDFKDQYNYIEKDLESYLFYNNYLGFFFSVLAFYSFLMKIVFHFGSDLHLPIDKWTVCDILSIFINIICYAILAGLDYHSIIDTKTKEYYDWISILIVLGTWLRLTMYLLVIHAFSVVLNTLFKMVAAATSFMYILISGLLLFGMAFVALYISIDSASFGTYPLATRTLFDAMLGNYVQNTYDQRDLPYKILFIVFMICCHVFLLNFLIAILSLVYAEMSARGKFAFLSNKYQYIEKLSIPLKDQHGYKELIIHPCPLNVLSLPLMFFIFKKEKMPKLSLIYSYCIYWVENIIMLLMFLIKEVCLIPSIYIKTFLGLTQADKLHTWLKYSFIWLFIGPFVLMYHAMIDTCMFVKILWINHKDNKIQETDTKSEETQKDNMVVFTEVIDTMKAICSFVIKSKVKEQSGKKELRRRPGNINLNNLLQSNSSRDNMSNLDEFGIVDPDSEFIIRKDLLINAWKKYRPLDIHPGLLQQRPHDPTKILGNNLVTKILDCINIYSTQKKNQDREQNQDQQDNEMVDMDEPGAIMSPELNQNISNSASQLFRLNNFNKYKKKKEKEEKEDFGVIPENEIIFVESLLDRFIIPQDTSNQDQINIKLALKCLPLRAQKSTFDRIDLINFKSCQLALIAFQNDDQDEIFDYYSSKNKRALFALKKTSIQVQNEIKKIKEISDEIEARINYISRRSY</sequence>
<evidence type="ECO:0000256" key="5">
    <source>
        <dbReference type="ARBA" id="ARBA00023136"/>
    </source>
</evidence>
<dbReference type="EMBL" id="CAMPGE010001909">
    <property type="protein sequence ID" value="CAI2360713.1"/>
    <property type="molecule type" value="Genomic_DNA"/>
</dbReference>
<feature type="transmembrane region" description="Helical" evidence="7">
    <location>
        <begin position="956"/>
        <end position="979"/>
    </location>
</feature>
<feature type="compositionally biased region" description="Basic and acidic residues" evidence="6">
    <location>
        <begin position="227"/>
        <end position="246"/>
    </location>
</feature>
<comment type="subcellular location">
    <subcellularLocation>
        <location evidence="1">Membrane</location>
        <topology evidence="1">Multi-pass membrane protein</topology>
    </subcellularLocation>
</comment>
<feature type="transmembrane region" description="Helical" evidence="7">
    <location>
        <begin position="879"/>
        <end position="898"/>
    </location>
</feature>
<feature type="region of interest" description="Disordered" evidence="6">
    <location>
        <begin position="227"/>
        <end position="269"/>
    </location>
</feature>
<evidence type="ECO:0000256" key="6">
    <source>
        <dbReference type="SAM" id="MobiDB-lite"/>
    </source>
</evidence>
<accession>A0AAD1U8A0</accession>
<feature type="domain" description="Ion transport" evidence="8">
    <location>
        <begin position="848"/>
        <end position="1047"/>
    </location>
</feature>